<name>A0AAD5XLB4_9FUNG</name>
<evidence type="ECO:0000313" key="2">
    <source>
        <dbReference type="EMBL" id="KAJ3175569.1"/>
    </source>
</evidence>
<evidence type="ECO:0000256" key="1">
    <source>
        <dbReference type="SAM" id="MobiDB-lite"/>
    </source>
</evidence>
<organism evidence="2 3">
    <name type="scientific">Geranomyces variabilis</name>
    <dbReference type="NCBI Taxonomy" id="109894"/>
    <lineage>
        <taxon>Eukaryota</taxon>
        <taxon>Fungi</taxon>
        <taxon>Fungi incertae sedis</taxon>
        <taxon>Chytridiomycota</taxon>
        <taxon>Chytridiomycota incertae sedis</taxon>
        <taxon>Chytridiomycetes</taxon>
        <taxon>Spizellomycetales</taxon>
        <taxon>Powellomycetaceae</taxon>
        <taxon>Geranomyces</taxon>
    </lineage>
</organism>
<dbReference type="AlphaFoldDB" id="A0AAD5XLB4"/>
<dbReference type="Proteomes" id="UP001212152">
    <property type="component" value="Unassembled WGS sequence"/>
</dbReference>
<evidence type="ECO:0000313" key="3">
    <source>
        <dbReference type="Proteomes" id="UP001212152"/>
    </source>
</evidence>
<keyword evidence="3" id="KW-1185">Reference proteome</keyword>
<feature type="region of interest" description="Disordered" evidence="1">
    <location>
        <begin position="65"/>
        <end position="85"/>
    </location>
</feature>
<dbReference type="EMBL" id="JADGJQ010000050">
    <property type="protein sequence ID" value="KAJ3175569.1"/>
    <property type="molecule type" value="Genomic_DNA"/>
</dbReference>
<reference evidence="2" key="1">
    <citation type="submission" date="2020-05" db="EMBL/GenBank/DDBJ databases">
        <title>Phylogenomic resolution of chytrid fungi.</title>
        <authorList>
            <person name="Stajich J.E."/>
            <person name="Amses K."/>
            <person name="Simmons R."/>
            <person name="Seto K."/>
            <person name="Myers J."/>
            <person name="Bonds A."/>
            <person name="Quandt C.A."/>
            <person name="Barry K."/>
            <person name="Liu P."/>
            <person name="Grigoriev I."/>
            <person name="Longcore J.E."/>
            <person name="James T.Y."/>
        </authorList>
    </citation>
    <scope>NUCLEOTIDE SEQUENCE</scope>
    <source>
        <strain evidence="2">JEL0379</strain>
    </source>
</reference>
<feature type="region of interest" description="Disordered" evidence="1">
    <location>
        <begin position="1"/>
        <end position="26"/>
    </location>
</feature>
<comment type="caution">
    <text evidence="2">The sequence shown here is derived from an EMBL/GenBank/DDBJ whole genome shotgun (WGS) entry which is preliminary data.</text>
</comment>
<protein>
    <submittedName>
        <fullName evidence="2">Uncharacterized protein</fullName>
    </submittedName>
</protein>
<accession>A0AAD5XLB4</accession>
<sequence>MGELVAGVLEQRLPPPGGGGGGLLPPYAGRHGASIITIPTAPTAEQHHLAATYPPGQAYSYLFQPTEPPMEPPPAYVRDPPGIVK</sequence>
<proteinExistence type="predicted"/>
<feature type="compositionally biased region" description="Pro residues" evidence="1">
    <location>
        <begin position="66"/>
        <end position="75"/>
    </location>
</feature>
<gene>
    <name evidence="2" type="ORF">HDU87_006066</name>
</gene>